<dbReference type="Pfam" id="PF12770">
    <property type="entry name" value="CHAT"/>
    <property type="match status" value="1"/>
</dbReference>
<feature type="signal peptide" evidence="3">
    <location>
        <begin position="1"/>
        <end position="26"/>
    </location>
</feature>
<dbReference type="AlphaFoldDB" id="A0A1Z4M2H2"/>
<dbReference type="Pfam" id="PF13424">
    <property type="entry name" value="TPR_12"/>
    <property type="match status" value="4"/>
</dbReference>
<geneLocation type="plasmid" evidence="6">
    <name>Plasmid1 dna</name>
</geneLocation>
<evidence type="ECO:0000313" key="6">
    <source>
        <dbReference type="Proteomes" id="UP000218418"/>
    </source>
</evidence>
<feature type="repeat" description="TPR" evidence="1">
    <location>
        <begin position="313"/>
        <end position="346"/>
    </location>
</feature>
<feature type="repeat" description="TPR" evidence="1">
    <location>
        <begin position="353"/>
        <end position="386"/>
    </location>
</feature>
<keyword evidence="3" id="KW-0732">Signal</keyword>
<dbReference type="EMBL" id="AP018228">
    <property type="protein sequence ID" value="BAY87655.1"/>
    <property type="molecule type" value="Genomic_DNA"/>
</dbReference>
<sequence length="1041" mass="117878">MFNRIKYLLATTILVCISLPPRVAFSQSEIIAEQNDTSQQKSPHETNKLKQEKLRNQALQLYTEGEINYNQSKYQQALDKFDQALPILQQIGDKSGEAATLNYIGQIYINLKQYSKASEFLNRATALALTSREHLTEQTTGGIGSIRKRVPDYGRPPRRKPDGTVNTLPDEPSIHTAAPGIGDTLPNKSSPQSSQEGTAIRGSVNSEQPCISCTSILVDETIINNNDKKELTGVIKNNLGLSYLYRGKYNEAEEFITQALDFFRKIDSKTEQGNALNNLGELYRYRSKYPTAFEYLNQALKIFQSNQNKIGLGTTVNNIGLVHDALGQHREALKHYRKSLEIRKQIKDQRGIGTTLHNIGFVHDQRKEYDKALESYRQALKINHQLNNRGAIATTLNNMGLIYNKLGQHTSALQYLKQSKRIFQKLNYPSSEANTLDSLGTVYKSQGNYQQAHEAYHKALAISQKIENRALERIILSNIGDLLVEQKQPKLAIVFYKQSVKISEEIRKGLETLPIEKRKSYTKTVADTYRNLADLLLKQNGVQEAQQVLDLLKVEEVEDYLHSTRTTKAQRLEDYLVNGQGTITDVTILPPELEILKKYNQQSKTAIELGEELTQLQKIPDKKRTQAQRKRIFDLVLLQQDLNKQFNQFAQRLLQNLTETRSQSIELGILDPLRDDLSRLDAVIIYPLVLDDRLELIITTPDSPPLRRTVNIKSSELDQEILNFRQALQNRHPDIKTSAKRLYDLLIKPLEKDLNQAKPKTIIYAPDGKLRYIPLAALHDGNQWLIERYQVNNITAKSLTDFTTKPEPFKKMLAGAFGEAQYNIEIGQRNFPFAQLPFTLPEVENLAKIIPQTKKLINEQFSKNAVISSMNEHDILHFATHAAFVPEDASQSFILFGNGEKATLEEIGNWTLNNVDLVVLSACETGLGGFGNGEEVLGLGYQFQNRGVRATIASLWRVSDGGTKTLMDEFYKNALKDDVTKAKALRQAQIALIKDDGSTVDVKNKNRSIVKVEVVEQPEVKTKKFQHPYYWAPFILIGNGL</sequence>
<organism evidence="5 6">
    <name type="scientific">Calothrix parasitica NIES-267</name>
    <dbReference type="NCBI Taxonomy" id="1973488"/>
    <lineage>
        <taxon>Bacteria</taxon>
        <taxon>Bacillati</taxon>
        <taxon>Cyanobacteriota</taxon>
        <taxon>Cyanophyceae</taxon>
        <taxon>Nostocales</taxon>
        <taxon>Calotrichaceae</taxon>
        <taxon>Calothrix</taxon>
    </lineage>
</organism>
<protein>
    <recommendedName>
        <fullName evidence="4">CHAT domain-containing protein</fullName>
    </recommendedName>
</protein>
<dbReference type="SMART" id="SM00028">
    <property type="entry name" value="TPR"/>
    <property type="match status" value="9"/>
</dbReference>
<feature type="repeat" description="TPR" evidence="1">
    <location>
        <begin position="273"/>
        <end position="306"/>
    </location>
</feature>
<feature type="repeat" description="TPR" evidence="1">
    <location>
        <begin position="98"/>
        <end position="131"/>
    </location>
</feature>
<dbReference type="Proteomes" id="UP000218418">
    <property type="component" value="Plasmid plasmid1"/>
</dbReference>
<dbReference type="OrthoDB" id="437421at2"/>
<dbReference type="Gene3D" id="1.25.40.10">
    <property type="entry name" value="Tetratricopeptide repeat domain"/>
    <property type="match status" value="4"/>
</dbReference>
<feature type="domain" description="CHAT" evidence="4">
    <location>
        <begin position="738"/>
        <end position="1039"/>
    </location>
</feature>
<dbReference type="InterPro" id="IPR019734">
    <property type="entry name" value="TPR_rpt"/>
</dbReference>
<evidence type="ECO:0000259" key="4">
    <source>
        <dbReference type="Pfam" id="PF12770"/>
    </source>
</evidence>
<evidence type="ECO:0000313" key="5">
    <source>
        <dbReference type="EMBL" id="BAY87655.1"/>
    </source>
</evidence>
<feature type="region of interest" description="Disordered" evidence="2">
    <location>
        <begin position="137"/>
        <end position="203"/>
    </location>
</feature>
<dbReference type="InterPro" id="IPR024983">
    <property type="entry name" value="CHAT_dom"/>
</dbReference>
<dbReference type="SUPFAM" id="SSF48452">
    <property type="entry name" value="TPR-like"/>
    <property type="match status" value="3"/>
</dbReference>
<keyword evidence="5" id="KW-0614">Plasmid</keyword>
<feature type="repeat" description="TPR" evidence="1">
    <location>
        <begin position="433"/>
        <end position="466"/>
    </location>
</feature>
<keyword evidence="1" id="KW-0802">TPR repeat</keyword>
<accession>A0A1Z4M2H2</accession>
<evidence type="ECO:0000256" key="1">
    <source>
        <dbReference type="PROSITE-ProRule" id="PRU00339"/>
    </source>
</evidence>
<name>A0A1Z4M2H2_9CYAN</name>
<gene>
    <name evidence="5" type="ORF">NIES267_71790</name>
</gene>
<feature type="chain" id="PRO_5012803179" description="CHAT domain-containing protein" evidence="3">
    <location>
        <begin position="27"/>
        <end position="1041"/>
    </location>
</feature>
<reference evidence="5 6" key="1">
    <citation type="submission" date="2017-06" db="EMBL/GenBank/DDBJ databases">
        <title>Genome sequencing of cyanobaciteial culture collection at National Institute for Environmental Studies (NIES).</title>
        <authorList>
            <person name="Hirose Y."/>
            <person name="Shimura Y."/>
            <person name="Fujisawa T."/>
            <person name="Nakamura Y."/>
            <person name="Kawachi M."/>
        </authorList>
    </citation>
    <scope>NUCLEOTIDE SEQUENCE [LARGE SCALE GENOMIC DNA]</scope>
    <source>
        <strain evidence="5 6">NIES-267</strain>
        <plasmid evidence="6">Plasmid1 dna</plasmid>
    </source>
</reference>
<keyword evidence="6" id="KW-1185">Reference proteome</keyword>
<feature type="compositionally biased region" description="Polar residues" evidence="2">
    <location>
        <begin position="186"/>
        <end position="203"/>
    </location>
</feature>
<dbReference type="PANTHER" id="PTHR10098">
    <property type="entry name" value="RAPSYN-RELATED"/>
    <property type="match status" value="1"/>
</dbReference>
<evidence type="ECO:0000256" key="3">
    <source>
        <dbReference type="SAM" id="SignalP"/>
    </source>
</evidence>
<dbReference type="InterPro" id="IPR011990">
    <property type="entry name" value="TPR-like_helical_dom_sf"/>
</dbReference>
<proteinExistence type="predicted"/>
<evidence type="ECO:0000256" key="2">
    <source>
        <dbReference type="SAM" id="MobiDB-lite"/>
    </source>
</evidence>
<dbReference type="PROSITE" id="PS50005">
    <property type="entry name" value="TPR"/>
    <property type="match status" value="5"/>
</dbReference>
<dbReference type="PANTHER" id="PTHR10098:SF112">
    <property type="entry name" value="SLR0380 PROTEIN"/>
    <property type="match status" value="1"/>
</dbReference>